<comment type="caution">
    <text evidence="7">The sequence shown here is derived from an EMBL/GenBank/DDBJ whole genome shotgun (WGS) entry which is preliminary data.</text>
</comment>
<keyword evidence="5" id="KW-0411">Iron-sulfur</keyword>
<dbReference type="PANTHER" id="PTHR11228:SF7">
    <property type="entry name" value="PQQA PEPTIDE CYCLASE"/>
    <property type="match status" value="1"/>
</dbReference>
<evidence type="ECO:0000256" key="2">
    <source>
        <dbReference type="ARBA" id="ARBA00022691"/>
    </source>
</evidence>
<dbReference type="PROSITE" id="PS51918">
    <property type="entry name" value="RADICAL_SAM"/>
    <property type="match status" value="1"/>
</dbReference>
<dbReference type="SFLD" id="SFLDG01067">
    <property type="entry name" value="SPASM/twitch_domain_containing"/>
    <property type="match status" value="1"/>
</dbReference>
<evidence type="ECO:0000256" key="5">
    <source>
        <dbReference type="ARBA" id="ARBA00023014"/>
    </source>
</evidence>
<organism evidence="7">
    <name type="scientific">Dictyoglomus turgidum</name>
    <dbReference type="NCBI Taxonomy" id="513050"/>
    <lineage>
        <taxon>Bacteria</taxon>
        <taxon>Pseudomonadati</taxon>
        <taxon>Dictyoglomota</taxon>
        <taxon>Dictyoglomia</taxon>
        <taxon>Dictyoglomales</taxon>
        <taxon>Dictyoglomaceae</taxon>
        <taxon>Dictyoglomus</taxon>
    </lineage>
</organism>
<proteinExistence type="predicted"/>
<dbReference type="Gene3D" id="3.20.20.70">
    <property type="entry name" value="Aldolase class I"/>
    <property type="match status" value="1"/>
</dbReference>
<evidence type="ECO:0000313" key="7">
    <source>
        <dbReference type="EMBL" id="HGB31124.1"/>
    </source>
</evidence>
<comment type="cofactor">
    <cofactor evidence="1">
        <name>[4Fe-4S] cluster</name>
        <dbReference type="ChEBI" id="CHEBI:49883"/>
    </cofactor>
</comment>
<reference evidence="7" key="1">
    <citation type="journal article" date="2020" name="mSystems">
        <title>Genome- and Community-Level Interaction Insights into Carbon Utilization and Element Cycling Functions of Hydrothermarchaeota in Hydrothermal Sediment.</title>
        <authorList>
            <person name="Zhou Z."/>
            <person name="Liu Y."/>
            <person name="Xu W."/>
            <person name="Pan J."/>
            <person name="Luo Z.H."/>
            <person name="Li M."/>
        </authorList>
    </citation>
    <scope>NUCLEOTIDE SEQUENCE [LARGE SCALE GENOMIC DNA]</scope>
    <source>
        <strain evidence="7">SpSt-751</strain>
    </source>
</reference>
<dbReference type="EMBL" id="DTGA01000104">
    <property type="protein sequence ID" value="HGB31124.1"/>
    <property type="molecule type" value="Genomic_DNA"/>
</dbReference>
<accession>A0A7C3SQZ5</accession>
<dbReference type="SFLD" id="SFLDS00029">
    <property type="entry name" value="Radical_SAM"/>
    <property type="match status" value="1"/>
</dbReference>
<gene>
    <name evidence="7" type="ORF">ENV35_04535</name>
</gene>
<protein>
    <submittedName>
        <fullName evidence="7">Radical SAM protein</fullName>
    </submittedName>
</protein>
<dbReference type="CDD" id="cd01335">
    <property type="entry name" value="Radical_SAM"/>
    <property type="match status" value="1"/>
</dbReference>
<dbReference type="InterPro" id="IPR007197">
    <property type="entry name" value="rSAM"/>
</dbReference>
<dbReference type="GO" id="GO:0046872">
    <property type="term" value="F:metal ion binding"/>
    <property type="evidence" value="ECO:0007669"/>
    <property type="project" value="UniProtKB-KW"/>
</dbReference>
<dbReference type="GO" id="GO:0051536">
    <property type="term" value="F:iron-sulfur cluster binding"/>
    <property type="evidence" value="ECO:0007669"/>
    <property type="project" value="UniProtKB-KW"/>
</dbReference>
<dbReference type="AlphaFoldDB" id="A0A7C3SQZ5"/>
<dbReference type="InterPro" id="IPR050377">
    <property type="entry name" value="Radical_SAM_PqqE_MftC-like"/>
</dbReference>
<dbReference type="InterPro" id="IPR058240">
    <property type="entry name" value="rSAM_sf"/>
</dbReference>
<evidence type="ECO:0000256" key="1">
    <source>
        <dbReference type="ARBA" id="ARBA00001966"/>
    </source>
</evidence>
<keyword evidence="4" id="KW-0408">Iron</keyword>
<evidence type="ECO:0000256" key="4">
    <source>
        <dbReference type="ARBA" id="ARBA00023004"/>
    </source>
</evidence>
<evidence type="ECO:0000256" key="3">
    <source>
        <dbReference type="ARBA" id="ARBA00022723"/>
    </source>
</evidence>
<keyword evidence="2" id="KW-0949">S-adenosyl-L-methionine</keyword>
<name>A0A7C3SQZ5_9BACT</name>
<dbReference type="SUPFAM" id="SSF102114">
    <property type="entry name" value="Radical SAM enzymes"/>
    <property type="match status" value="1"/>
</dbReference>
<dbReference type="Pfam" id="PF04055">
    <property type="entry name" value="Radical_SAM"/>
    <property type="match status" value="1"/>
</dbReference>
<keyword evidence="3" id="KW-0479">Metal-binding</keyword>
<dbReference type="PANTHER" id="PTHR11228">
    <property type="entry name" value="RADICAL SAM DOMAIN PROTEIN"/>
    <property type="match status" value="1"/>
</dbReference>
<evidence type="ECO:0000259" key="6">
    <source>
        <dbReference type="PROSITE" id="PS51918"/>
    </source>
</evidence>
<dbReference type="GO" id="GO:0003824">
    <property type="term" value="F:catalytic activity"/>
    <property type="evidence" value="ECO:0007669"/>
    <property type="project" value="InterPro"/>
</dbReference>
<dbReference type="InterPro" id="IPR013785">
    <property type="entry name" value="Aldolase_TIM"/>
</dbReference>
<sequence>MKPFCITIIPTRKCNLRCEYCSIRNDNFPNELNWKEWARYIKELVKKNPSIQFVCLLGGDISVWGEKLVSFSKRMKEIFWNFTTNGVLLNDEKKLKKLRKEMDSISLSLDSLKPKEDVWERLKSQTTIKLLPLLNKLGFRDLHCTITIDKTNLEELPDLVKFLTKNKTWAEITPVIFGKNKNYDYAASFDVLKKRLFTKKDIPKIKKIMLKMVEMKKEGYLIHNTDNYLLNWSKYVVKQQWKCGYPINLVFDADGSARLCLHVKGKRVVKHNIKDFNFDDFLKDWYKDFKELCKGCYWNCQYEPKYIYEKTKDLKDIKDYFNHKVKYAEKHIKEIK</sequence>
<feature type="domain" description="Radical SAM core" evidence="6">
    <location>
        <begin position="1"/>
        <end position="211"/>
    </location>
</feature>